<comment type="caution">
    <text evidence="1">The sequence shown here is derived from an EMBL/GenBank/DDBJ whole genome shotgun (WGS) entry which is preliminary data.</text>
</comment>
<evidence type="ECO:0000313" key="2">
    <source>
        <dbReference type="Proteomes" id="UP000309997"/>
    </source>
</evidence>
<keyword evidence="2" id="KW-1185">Reference proteome</keyword>
<reference evidence="1 2" key="1">
    <citation type="journal article" date="2024" name="Plant Biotechnol. J.">
        <title>Genome and CRISPR/Cas9 system of a widespread forest tree (Populus alba) in the world.</title>
        <authorList>
            <person name="Liu Y.J."/>
            <person name="Jiang P.F."/>
            <person name="Han X.M."/>
            <person name="Li X.Y."/>
            <person name="Wang H.M."/>
            <person name="Wang Y.J."/>
            <person name="Wang X.X."/>
            <person name="Zeng Q.Y."/>
        </authorList>
    </citation>
    <scope>NUCLEOTIDE SEQUENCE [LARGE SCALE GENOMIC DNA]</scope>
    <source>
        <strain evidence="2">cv. PAL-ZL1</strain>
    </source>
</reference>
<evidence type="ECO:0000313" key="1">
    <source>
        <dbReference type="EMBL" id="KAL3567417.1"/>
    </source>
</evidence>
<accession>A0ACC4AMG6</accession>
<proteinExistence type="predicted"/>
<organism evidence="1 2">
    <name type="scientific">Populus alba</name>
    <name type="common">White poplar</name>
    <dbReference type="NCBI Taxonomy" id="43335"/>
    <lineage>
        <taxon>Eukaryota</taxon>
        <taxon>Viridiplantae</taxon>
        <taxon>Streptophyta</taxon>
        <taxon>Embryophyta</taxon>
        <taxon>Tracheophyta</taxon>
        <taxon>Spermatophyta</taxon>
        <taxon>Magnoliopsida</taxon>
        <taxon>eudicotyledons</taxon>
        <taxon>Gunneridae</taxon>
        <taxon>Pentapetalae</taxon>
        <taxon>rosids</taxon>
        <taxon>fabids</taxon>
        <taxon>Malpighiales</taxon>
        <taxon>Salicaceae</taxon>
        <taxon>Saliceae</taxon>
        <taxon>Populus</taxon>
    </lineage>
</organism>
<dbReference type="Proteomes" id="UP000309997">
    <property type="component" value="Unassembled WGS sequence"/>
</dbReference>
<protein>
    <submittedName>
        <fullName evidence="1">Uncharacterized protein</fullName>
    </submittedName>
</protein>
<sequence>MLKGAVIDFSPLTAWGVLGGSDLSVTQTSPTHTQRPLLHRYSLSNSICSTMVQYYSGNLSAIARLGMDVINRLIAASCWQNIHAVPQHGAVFGIRVVDGYGAPC</sequence>
<name>A0ACC4AMG6_POPAL</name>
<dbReference type="EMBL" id="RCHU02000017">
    <property type="protein sequence ID" value="KAL3567417.1"/>
    <property type="molecule type" value="Genomic_DNA"/>
</dbReference>
<gene>
    <name evidence="1" type="ORF">D5086_030068</name>
</gene>